<dbReference type="EMBL" id="CAHIKZ030005336">
    <property type="protein sequence ID" value="CAE1322697.1"/>
    <property type="molecule type" value="Genomic_DNA"/>
</dbReference>
<feature type="transmembrane region" description="Helical" evidence="1">
    <location>
        <begin position="57"/>
        <end position="79"/>
    </location>
</feature>
<evidence type="ECO:0000313" key="3">
    <source>
        <dbReference type="Proteomes" id="UP000597762"/>
    </source>
</evidence>
<accession>A0A812EKP1</accession>
<keyword evidence="3" id="KW-1185">Reference proteome</keyword>
<evidence type="ECO:0000313" key="2">
    <source>
        <dbReference type="EMBL" id="CAE1322697.1"/>
    </source>
</evidence>
<reference evidence="2" key="1">
    <citation type="submission" date="2021-01" db="EMBL/GenBank/DDBJ databases">
        <authorList>
            <person name="Li R."/>
            <person name="Bekaert M."/>
        </authorList>
    </citation>
    <scope>NUCLEOTIDE SEQUENCE</scope>
    <source>
        <strain evidence="2">Farmed</strain>
    </source>
</reference>
<organism evidence="2 3">
    <name type="scientific">Acanthosepion pharaonis</name>
    <name type="common">Pharaoh cuttlefish</name>
    <name type="synonym">Sepia pharaonis</name>
    <dbReference type="NCBI Taxonomy" id="158019"/>
    <lineage>
        <taxon>Eukaryota</taxon>
        <taxon>Metazoa</taxon>
        <taxon>Spiralia</taxon>
        <taxon>Lophotrochozoa</taxon>
        <taxon>Mollusca</taxon>
        <taxon>Cephalopoda</taxon>
        <taxon>Coleoidea</taxon>
        <taxon>Decapodiformes</taxon>
        <taxon>Sepiida</taxon>
        <taxon>Sepiina</taxon>
        <taxon>Sepiidae</taxon>
        <taxon>Acanthosepion</taxon>
    </lineage>
</organism>
<protein>
    <submittedName>
        <fullName evidence="2">Uncharacterized protein</fullName>
    </submittedName>
</protein>
<comment type="caution">
    <text evidence="2">The sequence shown here is derived from an EMBL/GenBank/DDBJ whole genome shotgun (WGS) entry which is preliminary data.</text>
</comment>
<sequence length="175" mass="19708">MNNDVDHNVIFISSSLSQFFIVTFPPAIFLSSSFMSIYSHPPVFLSSLISSSHFPDFLFLFISSLYPCLSSFFFLLYFTPTDSPLSFSQNSPLSFLSSLIFYQNPSLSLSPCLLFPCLCRLISTCVYVCMFFPLLIILLLTFNAISLSLFLSLSLSLSIYLSIYLSICLCIFLSD</sequence>
<gene>
    <name evidence="2" type="ORF">SPHA_72648</name>
</gene>
<dbReference type="Proteomes" id="UP000597762">
    <property type="component" value="Unassembled WGS sequence"/>
</dbReference>
<evidence type="ECO:0000256" key="1">
    <source>
        <dbReference type="SAM" id="Phobius"/>
    </source>
</evidence>
<dbReference type="AlphaFoldDB" id="A0A812EKP1"/>
<feature type="transmembrane region" description="Helical" evidence="1">
    <location>
        <begin position="151"/>
        <end position="173"/>
    </location>
</feature>
<keyword evidence="1" id="KW-0472">Membrane</keyword>
<name>A0A812EKP1_ACAPH</name>
<feature type="transmembrane region" description="Helical" evidence="1">
    <location>
        <begin position="125"/>
        <end position="145"/>
    </location>
</feature>
<keyword evidence="1" id="KW-1133">Transmembrane helix</keyword>
<keyword evidence="1" id="KW-0812">Transmembrane</keyword>
<proteinExistence type="predicted"/>
<feature type="transmembrane region" description="Helical" evidence="1">
    <location>
        <begin position="16"/>
        <end position="37"/>
    </location>
</feature>
<feature type="transmembrane region" description="Helical" evidence="1">
    <location>
        <begin position="99"/>
        <end position="118"/>
    </location>
</feature>